<protein>
    <recommendedName>
        <fullName evidence="4">UrcA family protein</fullName>
    </recommendedName>
</protein>
<accession>T0HCN6</accession>
<dbReference type="Proteomes" id="UP000015527">
    <property type="component" value="Unassembled WGS sequence"/>
</dbReference>
<keyword evidence="3" id="KW-1185">Reference proteome</keyword>
<dbReference type="PATRIC" id="fig|1096930.3.peg.3669"/>
<evidence type="ECO:0000313" key="3">
    <source>
        <dbReference type="Proteomes" id="UP000015527"/>
    </source>
</evidence>
<evidence type="ECO:0000313" key="2">
    <source>
        <dbReference type="EMBL" id="EQB09888.1"/>
    </source>
</evidence>
<sequence length="111" mass="11787">MMKFAVLALASFAFAASASAATGENPFARDQAVLQLKGLDLATAEGQQRLAIRMDQAARSVCGEKMANVHLAAERKAQDCRSAVLAEIRGQIETRRAEAIPASAPKFALAR</sequence>
<dbReference type="AlphaFoldDB" id="T0HCN6"/>
<comment type="caution">
    <text evidence="2">The sequence shown here is derived from an EMBL/GenBank/DDBJ whole genome shotgun (WGS) entry which is preliminary data.</text>
</comment>
<dbReference type="InterPro" id="IPR030972">
    <property type="entry name" value="UrcA_uranyl"/>
</dbReference>
<reference evidence="2 3" key="1">
    <citation type="journal article" date="2013" name="Genome Announc.">
        <title>Genome Sequence of Novosphingobium lindaniclasticum LE124T, Isolated from a Hexachlorocyclohexane Dumpsite.</title>
        <authorList>
            <person name="Saxena A."/>
            <person name="Nayyar N."/>
            <person name="Sangwan N."/>
            <person name="Kumari R."/>
            <person name="Khurana J.P."/>
            <person name="Lal R."/>
        </authorList>
    </citation>
    <scope>NUCLEOTIDE SEQUENCE [LARGE SCALE GENOMIC DNA]</scope>
    <source>
        <strain evidence="2 3">LE124</strain>
    </source>
</reference>
<dbReference type="eggNOG" id="ENOG5030Z6Q">
    <property type="taxonomic scope" value="Bacteria"/>
</dbReference>
<evidence type="ECO:0000256" key="1">
    <source>
        <dbReference type="SAM" id="SignalP"/>
    </source>
</evidence>
<feature type="signal peptide" evidence="1">
    <location>
        <begin position="1"/>
        <end position="20"/>
    </location>
</feature>
<organism evidence="2 3">
    <name type="scientific">Novosphingobium lindaniclasticum LE124</name>
    <dbReference type="NCBI Taxonomy" id="1096930"/>
    <lineage>
        <taxon>Bacteria</taxon>
        <taxon>Pseudomonadati</taxon>
        <taxon>Pseudomonadota</taxon>
        <taxon>Alphaproteobacteria</taxon>
        <taxon>Sphingomonadales</taxon>
        <taxon>Sphingomonadaceae</taxon>
        <taxon>Novosphingobium</taxon>
    </lineage>
</organism>
<evidence type="ECO:0008006" key="4">
    <source>
        <dbReference type="Google" id="ProtNLM"/>
    </source>
</evidence>
<gene>
    <name evidence="2" type="ORF">L284_18560</name>
</gene>
<proteinExistence type="predicted"/>
<dbReference type="NCBIfam" id="TIGR04433">
    <property type="entry name" value="UrcA_uranyl"/>
    <property type="match status" value="1"/>
</dbReference>
<feature type="chain" id="PRO_5004563802" description="UrcA family protein" evidence="1">
    <location>
        <begin position="21"/>
        <end position="111"/>
    </location>
</feature>
<keyword evidence="1" id="KW-0732">Signal</keyword>
<name>T0HCN6_9SPHN</name>
<dbReference type="EMBL" id="ATHL01000126">
    <property type="protein sequence ID" value="EQB09888.1"/>
    <property type="molecule type" value="Genomic_DNA"/>
</dbReference>